<gene>
    <name evidence="3" type="primary">Dmoj\GI13796</name>
    <name evidence="3" type="ORF">Dmoj_GI13796</name>
</gene>
<dbReference type="PROSITE" id="PS50940">
    <property type="entry name" value="CHIT_BIND_II"/>
    <property type="match status" value="4"/>
</dbReference>
<dbReference type="eggNOG" id="ENOG502SZI5">
    <property type="taxonomic scope" value="Eukaryota"/>
</dbReference>
<feature type="compositionally biased region" description="Gly residues" evidence="1">
    <location>
        <begin position="17"/>
        <end position="26"/>
    </location>
</feature>
<dbReference type="KEGG" id="dmo:Dmoj_GI13796"/>
<dbReference type="OMA" id="NSCSYDR"/>
<evidence type="ECO:0000259" key="2">
    <source>
        <dbReference type="PROSITE" id="PS50940"/>
    </source>
</evidence>
<dbReference type="Gene3D" id="2.170.140.10">
    <property type="entry name" value="Chitin binding domain"/>
    <property type="match status" value="1"/>
</dbReference>
<dbReference type="AlphaFoldDB" id="B4KVJ4"/>
<sequence length="398" mass="44738">MEWMSGHNRHYSDGRGGRGGRAGHGAWGPKSAAQFAISQQWQEEDDRPKSFSSQWLRAILLAVQLWQVCLSLSLEQLCNYWPGSGYVGDPGDCKSWGYCKNNKLAARGHCQDDLYYDSLSGKCDKAHLARCAPQHWELCAGRQSGEFVADPLDCRAYNKCDNEGNDDGLRLCAEGFVFSNRLQTCVSSANGCPQETFSICAYMQSGTTVGDPLNCGLYLECEGGRGTRRACTGARYYNYKTLRCQPTQPEYCPNDDSSYRPVRHPPPAVDVSVCARFYDDDHSGIQLISDGLTCHGYYQCSSKHFVGKWHSCPHGTHFQWWSQRCVSPQAYSCPYDRCGNLNSTFVTAINTGCTQYIHCYNQISQNIIQCPEAYPYFDERGGVCSKYFPNYIVCYMEN</sequence>
<feature type="region of interest" description="Disordered" evidence="1">
    <location>
        <begin position="1"/>
        <end position="28"/>
    </location>
</feature>
<accession>B4KVJ4</accession>
<dbReference type="InterPro" id="IPR036508">
    <property type="entry name" value="Chitin-bd_dom_sf"/>
</dbReference>
<feature type="domain" description="Chitin-binding type-2" evidence="2">
    <location>
        <begin position="136"/>
        <end position="194"/>
    </location>
</feature>
<name>B4KVJ4_DROMO</name>
<feature type="domain" description="Chitin-binding type-2" evidence="2">
    <location>
        <begin position="271"/>
        <end position="335"/>
    </location>
</feature>
<evidence type="ECO:0000313" key="4">
    <source>
        <dbReference type="Proteomes" id="UP000009192"/>
    </source>
</evidence>
<feature type="domain" description="Chitin-binding type-2" evidence="2">
    <location>
        <begin position="75"/>
        <end position="133"/>
    </location>
</feature>
<dbReference type="GO" id="GO:0005576">
    <property type="term" value="C:extracellular region"/>
    <property type="evidence" value="ECO:0007669"/>
    <property type="project" value="InterPro"/>
</dbReference>
<dbReference type="Proteomes" id="UP000009192">
    <property type="component" value="Unassembled WGS sequence"/>
</dbReference>
<dbReference type="SUPFAM" id="SSF57625">
    <property type="entry name" value="Invertebrate chitin-binding proteins"/>
    <property type="match status" value="4"/>
</dbReference>
<dbReference type="Pfam" id="PF01607">
    <property type="entry name" value="CBM_14"/>
    <property type="match status" value="3"/>
</dbReference>
<dbReference type="GO" id="GO:0008061">
    <property type="term" value="F:chitin binding"/>
    <property type="evidence" value="ECO:0007669"/>
    <property type="project" value="InterPro"/>
</dbReference>
<dbReference type="PhylomeDB" id="B4KVJ4"/>
<dbReference type="HOGENOM" id="CLU_045312_1_0_1"/>
<reference evidence="3 4" key="1">
    <citation type="journal article" date="2007" name="Nature">
        <title>Evolution of genes and genomes on the Drosophila phylogeny.</title>
        <authorList>
            <consortium name="Drosophila 12 Genomes Consortium"/>
            <person name="Clark A.G."/>
            <person name="Eisen M.B."/>
            <person name="Smith D.R."/>
            <person name="Bergman C.M."/>
            <person name="Oliver B."/>
            <person name="Markow T.A."/>
            <person name="Kaufman T.C."/>
            <person name="Kellis M."/>
            <person name="Gelbart W."/>
            <person name="Iyer V.N."/>
            <person name="Pollard D.A."/>
            <person name="Sackton T.B."/>
            <person name="Larracuente A.M."/>
            <person name="Singh N.D."/>
            <person name="Abad J.P."/>
            <person name="Abt D.N."/>
            <person name="Adryan B."/>
            <person name="Aguade M."/>
            <person name="Akashi H."/>
            <person name="Anderson W.W."/>
            <person name="Aquadro C.F."/>
            <person name="Ardell D.H."/>
            <person name="Arguello R."/>
            <person name="Artieri C.G."/>
            <person name="Barbash D.A."/>
            <person name="Barker D."/>
            <person name="Barsanti P."/>
            <person name="Batterham P."/>
            <person name="Batzoglou S."/>
            <person name="Begun D."/>
            <person name="Bhutkar A."/>
            <person name="Blanco E."/>
            <person name="Bosak S.A."/>
            <person name="Bradley R.K."/>
            <person name="Brand A.D."/>
            <person name="Brent M.R."/>
            <person name="Brooks A.N."/>
            <person name="Brown R.H."/>
            <person name="Butlin R.K."/>
            <person name="Caggese C."/>
            <person name="Calvi B.R."/>
            <person name="Bernardo de Carvalho A."/>
            <person name="Caspi A."/>
            <person name="Castrezana S."/>
            <person name="Celniker S.E."/>
            <person name="Chang J.L."/>
            <person name="Chapple C."/>
            <person name="Chatterji S."/>
            <person name="Chinwalla A."/>
            <person name="Civetta A."/>
            <person name="Clifton S.W."/>
            <person name="Comeron J.M."/>
            <person name="Costello J.C."/>
            <person name="Coyne J.A."/>
            <person name="Daub J."/>
            <person name="David R.G."/>
            <person name="Delcher A.L."/>
            <person name="Delehaunty K."/>
            <person name="Do C.B."/>
            <person name="Ebling H."/>
            <person name="Edwards K."/>
            <person name="Eickbush T."/>
            <person name="Evans J.D."/>
            <person name="Filipski A."/>
            <person name="Findeiss S."/>
            <person name="Freyhult E."/>
            <person name="Fulton L."/>
            <person name="Fulton R."/>
            <person name="Garcia A.C."/>
            <person name="Gardiner A."/>
            <person name="Garfield D.A."/>
            <person name="Garvin B.E."/>
            <person name="Gibson G."/>
            <person name="Gilbert D."/>
            <person name="Gnerre S."/>
            <person name="Godfrey J."/>
            <person name="Good R."/>
            <person name="Gotea V."/>
            <person name="Gravely B."/>
            <person name="Greenberg A.J."/>
            <person name="Griffiths-Jones S."/>
            <person name="Gross S."/>
            <person name="Guigo R."/>
            <person name="Gustafson E.A."/>
            <person name="Haerty W."/>
            <person name="Hahn M.W."/>
            <person name="Halligan D.L."/>
            <person name="Halpern A.L."/>
            <person name="Halter G.M."/>
            <person name="Han M.V."/>
            <person name="Heger A."/>
            <person name="Hillier L."/>
            <person name="Hinrichs A.S."/>
            <person name="Holmes I."/>
            <person name="Hoskins R.A."/>
            <person name="Hubisz M.J."/>
            <person name="Hultmark D."/>
            <person name="Huntley M.A."/>
            <person name="Jaffe D.B."/>
            <person name="Jagadeeshan S."/>
            <person name="Jeck W.R."/>
            <person name="Johnson J."/>
            <person name="Jones C.D."/>
            <person name="Jordan W.C."/>
            <person name="Karpen G.H."/>
            <person name="Kataoka E."/>
            <person name="Keightley P.D."/>
            <person name="Kheradpour P."/>
            <person name="Kirkness E.F."/>
            <person name="Koerich L.B."/>
            <person name="Kristiansen K."/>
            <person name="Kudrna D."/>
            <person name="Kulathinal R.J."/>
            <person name="Kumar S."/>
            <person name="Kwok R."/>
            <person name="Lander E."/>
            <person name="Langley C.H."/>
            <person name="Lapoint R."/>
            <person name="Lazzaro B.P."/>
            <person name="Lee S.J."/>
            <person name="Levesque L."/>
            <person name="Li R."/>
            <person name="Lin C.F."/>
            <person name="Lin M.F."/>
            <person name="Lindblad-Toh K."/>
            <person name="Llopart A."/>
            <person name="Long M."/>
            <person name="Low L."/>
            <person name="Lozovsky E."/>
            <person name="Lu J."/>
            <person name="Luo M."/>
            <person name="Machado C.A."/>
            <person name="Makalowski W."/>
            <person name="Marzo M."/>
            <person name="Matsuda M."/>
            <person name="Matzkin L."/>
            <person name="McAllister B."/>
            <person name="McBride C.S."/>
            <person name="McKernan B."/>
            <person name="McKernan K."/>
            <person name="Mendez-Lago M."/>
            <person name="Minx P."/>
            <person name="Mollenhauer M.U."/>
            <person name="Montooth K."/>
            <person name="Mount S.M."/>
            <person name="Mu X."/>
            <person name="Myers E."/>
            <person name="Negre B."/>
            <person name="Newfeld S."/>
            <person name="Nielsen R."/>
            <person name="Noor M.A."/>
            <person name="O'Grady P."/>
            <person name="Pachter L."/>
            <person name="Papaceit M."/>
            <person name="Parisi M.J."/>
            <person name="Parisi M."/>
            <person name="Parts L."/>
            <person name="Pedersen J.S."/>
            <person name="Pesole G."/>
            <person name="Phillippy A.M."/>
            <person name="Ponting C.P."/>
            <person name="Pop M."/>
            <person name="Porcelli D."/>
            <person name="Powell J.R."/>
            <person name="Prohaska S."/>
            <person name="Pruitt K."/>
            <person name="Puig M."/>
            <person name="Quesneville H."/>
            <person name="Ram K.R."/>
            <person name="Rand D."/>
            <person name="Rasmussen M.D."/>
            <person name="Reed L.K."/>
            <person name="Reenan R."/>
            <person name="Reily A."/>
            <person name="Remington K.A."/>
            <person name="Rieger T.T."/>
            <person name="Ritchie M.G."/>
            <person name="Robin C."/>
            <person name="Rogers Y.H."/>
            <person name="Rohde C."/>
            <person name="Rozas J."/>
            <person name="Rubenfield M.J."/>
            <person name="Ruiz A."/>
            <person name="Russo S."/>
            <person name="Salzberg S.L."/>
            <person name="Sanchez-Gracia A."/>
            <person name="Saranga D.J."/>
            <person name="Sato H."/>
            <person name="Schaeffer S.W."/>
            <person name="Schatz M.C."/>
            <person name="Schlenke T."/>
            <person name="Schwartz R."/>
            <person name="Segarra C."/>
            <person name="Singh R.S."/>
            <person name="Sirot L."/>
            <person name="Sirota M."/>
            <person name="Sisneros N.B."/>
            <person name="Smith C.D."/>
            <person name="Smith T.F."/>
            <person name="Spieth J."/>
            <person name="Stage D.E."/>
            <person name="Stark A."/>
            <person name="Stephan W."/>
            <person name="Strausberg R.L."/>
            <person name="Strempel S."/>
            <person name="Sturgill D."/>
            <person name="Sutton G."/>
            <person name="Sutton G.G."/>
            <person name="Tao W."/>
            <person name="Teichmann S."/>
            <person name="Tobari Y.N."/>
            <person name="Tomimura Y."/>
            <person name="Tsolas J.M."/>
            <person name="Valente V.L."/>
            <person name="Venter E."/>
            <person name="Venter J.C."/>
            <person name="Vicario S."/>
            <person name="Vieira F.G."/>
            <person name="Vilella A.J."/>
            <person name="Villasante A."/>
            <person name="Walenz B."/>
            <person name="Wang J."/>
            <person name="Wasserman M."/>
            <person name="Watts T."/>
            <person name="Wilson D."/>
            <person name="Wilson R.K."/>
            <person name="Wing R.A."/>
            <person name="Wolfner M.F."/>
            <person name="Wong A."/>
            <person name="Wong G.K."/>
            <person name="Wu C.I."/>
            <person name="Wu G."/>
            <person name="Yamamoto D."/>
            <person name="Yang H.P."/>
            <person name="Yang S.P."/>
            <person name="Yorke J.A."/>
            <person name="Yoshida K."/>
            <person name="Zdobnov E."/>
            <person name="Zhang P."/>
            <person name="Zhang Y."/>
            <person name="Zimin A.V."/>
            <person name="Baldwin J."/>
            <person name="Abdouelleil A."/>
            <person name="Abdulkadir J."/>
            <person name="Abebe A."/>
            <person name="Abera B."/>
            <person name="Abreu J."/>
            <person name="Acer S.C."/>
            <person name="Aftuck L."/>
            <person name="Alexander A."/>
            <person name="An P."/>
            <person name="Anderson E."/>
            <person name="Anderson S."/>
            <person name="Arachi H."/>
            <person name="Azer M."/>
            <person name="Bachantsang P."/>
            <person name="Barry A."/>
            <person name="Bayul T."/>
            <person name="Berlin A."/>
            <person name="Bessette D."/>
            <person name="Bloom T."/>
            <person name="Blye J."/>
            <person name="Boguslavskiy L."/>
            <person name="Bonnet C."/>
            <person name="Boukhgalter B."/>
            <person name="Bourzgui I."/>
            <person name="Brown A."/>
            <person name="Cahill P."/>
            <person name="Channer S."/>
            <person name="Cheshatsang Y."/>
            <person name="Chuda L."/>
            <person name="Citroen M."/>
            <person name="Collymore A."/>
            <person name="Cooke P."/>
            <person name="Costello M."/>
            <person name="D'Aco K."/>
            <person name="Daza R."/>
            <person name="De Haan G."/>
            <person name="DeGray S."/>
            <person name="DeMaso C."/>
            <person name="Dhargay N."/>
            <person name="Dooley K."/>
            <person name="Dooley E."/>
            <person name="Doricent M."/>
            <person name="Dorje P."/>
            <person name="Dorjee K."/>
            <person name="Dupes A."/>
            <person name="Elong R."/>
            <person name="Falk J."/>
            <person name="Farina A."/>
            <person name="Faro S."/>
            <person name="Ferguson D."/>
            <person name="Fisher S."/>
            <person name="Foley C.D."/>
            <person name="Franke A."/>
            <person name="Friedrich D."/>
            <person name="Gadbois L."/>
            <person name="Gearin G."/>
            <person name="Gearin C.R."/>
            <person name="Giannoukos G."/>
            <person name="Goode T."/>
            <person name="Graham J."/>
            <person name="Grandbois E."/>
            <person name="Grewal S."/>
            <person name="Gyaltsen K."/>
            <person name="Hafez N."/>
            <person name="Hagos B."/>
            <person name="Hall J."/>
            <person name="Henson C."/>
            <person name="Hollinger A."/>
            <person name="Honan T."/>
            <person name="Huard M.D."/>
            <person name="Hughes L."/>
            <person name="Hurhula B."/>
            <person name="Husby M.E."/>
            <person name="Kamat A."/>
            <person name="Kanga B."/>
            <person name="Kashin S."/>
            <person name="Khazanovich D."/>
            <person name="Kisner P."/>
            <person name="Lance K."/>
            <person name="Lara M."/>
            <person name="Lee W."/>
            <person name="Lennon N."/>
            <person name="Letendre F."/>
            <person name="LeVine R."/>
            <person name="Lipovsky A."/>
            <person name="Liu X."/>
            <person name="Liu J."/>
            <person name="Liu S."/>
            <person name="Lokyitsang T."/>
            <person name="Lokyitsang Y."/>
            <person name="Lubonja R."/>
            <person name="Lui A."/>
            <person name="MacDonald P."/>
            <person name="Magnisalis V."/>
            <person name="Maru K."/>
            <person name="Matthews C."/>
            <person name="McCusker W."/>
            <person name="McDonough S."/>
            <person name="Mehta T."/>
            <person name="Meldrim J."/>
            <person name="Meneus L."/>
            <person name="Mihai O."/>
            <person name="Mihalev A."/>
            <person name="Mihova T."/>
            <person name="Mittelman R."/>
            <person name="Mlenga V."/>
            <person name="Montmayeur A."/>
            <person name="Mulrain L."/>
            <person name="Navidi A."/>
            <person name="Naylor J."/>
            <person name="Negash T."/>
            <person name="Nguyen T."/>
            <person name="Nguyen N."/>
            <person name="Nicol R."/>
            <person name="Norbu C."/>
            <person name="Norbu N."/>
            <person name="Novod N."/>
            <person name="O'Neill B."/>
            <person name="Osman S."/>
            <person name="Markiewicz E."/>
            <person name="Oyono O.L."/>
            <person name="Patti C."/>
            <person name="Phunkhang P."/>
            <person name="Pierre F."/>
            <person name="Priest M."/>
            <person name="Raghuraman S."/>
            <person name="Rege F."/>
            <person name="Reyes R."/>
            <person name="Rise C."/>
            <person name="Rogov P."/>
            <person name="Ross K."/>
            <person name="Ryan E."/>
            <person name="Settipalli S."/>
            <person name="Shea T."/>
            <person name="Sherpa N."/>
            <person name="Shi L."/>
            <person name="Shih D."/>
            <person name="Sparrow T."/>
            <person name="Spaulding J."/>
            <person name="Stalker J."/>
            <person name="Stange-Thomann N."/>
            <person name="Stavropoulos S."/>
            <person name="Stone C."/>
            <person name="Strader C."/>
            <person name="Tesfaye S."/>
            <person name="Thomson T."/>
            <person name="Thoulutsang Y."/>
            <person name="Thoulutsang D."/>
            <person name="Topham K."/>
            <person name="Topping I."/>
            <person name="Tsamla T."/>
            <person name="Vassiliev H."/>
            <person name="Vo A."/>
            <person name="Wangchuk T."/>
            <person name="Wangdi T."/>
            <person name="Weiand M."/>
            <person name="Wilkinson J."/>
            <person name="Wilson A."/>
            <person name="Yadav S."/>
            <person name="Young G."/>
            <person name="Yu Q."/>
            <person name="Zembek L."/>
            <person name="Zhong D."/>
            <person name="Zimmer A."/>
            <person name="Zwirko Z."/>
            <person name="Jaffe D.B."/>
            <person name="Alvarez P."/>
            <person name="Brockman W."/>
            <person name="Butler J."/>
            <person name="Chin C."/>
            <person name="Gnerre S."/>
            <person name="Grabherr M."/>
            <person name="Kleber M."/>
            <person name="Mauceli E."/>
            <person name="MacCallum I."/>
        </authorList>
    </citation>
    <scope>NUCLEOTIDE SEQUENCE [LARGE SCALE GENOMIC DNA]</scope>
    <source>
        <strain evidence="4">Tucson 15081-1352.22</strain>
    </source>
</reference>
<dbReference type="EMBL" id="CH933809">
    <property type="protein sequence ID" value="EDW19465.1"/>
    <property type="molecule type" value="Genomic_DNA"/>
</dbReference>
<protein>
    <recommendedName>
        <fullName evidence="2">Chitin-binding type-2 domain-containing protein</fullName>
    </recommendedName>
</protein>
<organism evidence="3 4">
    <name type="scientific">Drosophila mojavensis</name>
    <name type="common">Fruit fly</name>
    <dbReference type="NCBI Taxonomy" id="7230"/>
    <lineage>
        <taxon>Eukaryota</taxon>
        <taxon>Metazoa</taxon>
        <taxon>Ecdysozoa</taxon>
        <taxon>Arthropoda</taxon>
        <taxon>Hexapoda</taxon>
        <taxon>Insecta</taxon>
        <taxon>Pterygota</taxon>
        <taxon>Neoptera</taxon>
        <taxon>Endopterygota</taxon>
        <taxon>Diptera</taxon>
        <taxon>Brachycera</taxon>
        <taxon>Muscomorpha</taxon>
        <taxon>Ephydroidea</taxon>
        <taxon>Drosophilidae</taxon>
        <taxon>Drosophila</taxon>
    </lineage>
</organism>
<dbReference type="SMART" id="SM00494">
    <property type="entry name" value="ChtBD2"/>
    <property type="match status" value="4"/>
</dbReference>
<keyword evidence="4" id="KW-1185">Reference proteome</keyword>
<proteinExistence type="predicted"/>
<feature type="domain" description="Chitin-binding type-2" evidence="2">
    <location>
        <begin position="197"/>
        <end position="254"/>
    </location>
</feature>
<dbReference type="InterPro" id="IPR002557">
    <property type="entry name" value="Chitin-bd_dom"/>
</dbReference>
<evidence type="ECO:0000313" key="3">
    <source>
        <dbReference type="EMBL" id="EDW19465.1"/>
    </source>
</evidence>
<dbReference type="InParanoid" id="B4KVJ4"/>
<dbReference type="OrthoDB" id="6020543at2759"/>
<evidence type="ECO:0000256" key="1">
    <source>
        <dbReference type="SAM" id="MobiDB-lite"/>
    </source>
</evidence>